<dbReference type="EMBL" id="MU268479">
    <property type="protein sequence ID" value="KAH7904423.1"/>
    <property type="molecule type" value="Genomic_DNA"/>
</dbReference>
<evidence type="ECO:0000313" key="2">
    <source>
        <dbReference type="Proteomes" id="UP000790377"/>
    </source>
</evidence>
<evidence type="ECO:0000313" key="1">
    <source>
        <dbReference type="EMBL" id="KAH7904423.1"/>
    </source>
</evidence>
<name>A0ACB7ZVQ5_9AGAM</name>
<reference evidence="1" key="1">
    <citation type="journal article" date="2021" name="New Phytol.">
        <title>Evolutionary innovations through gain and loss of genes in the ectomycorrhizal Boletales.</title>
        <authorList>
            <person name="Wu G."/>
            <person name="Miyauchi S."/>
            <person name="Morin E."/>
            <person name="Kuo A."/>
            <person name="Drula E."/>
            <person name="Varga T."/>
            <person name="Kohler A."/>
            <person name="Feng B."/>
            <person name="Cao Y."/>
            <person name="Lipzen A."/>
            <person name="Daum C."/>
            <person name="Hundley H."/>
            <person name="Pangilinan J."/>
            <person name="Johnson J."/>
            <person name="Barry K."/>
            <person name="LaButti K."/>
            <person name="Ng V."/>
            <person name="Ahrendt S."/>
            <person name="Min B."/>
            <person name="Choi I.G."/>
            <person name="Park H."/>
            <person name="Plett J.M."/>
            <person name="Magnuson J."/>
            <person name="Spatafora J.W."/>
            <person name="Nagy L.G."/>
            <person name="Henrissat B."/>
            <person name="Grigoriev I.V."/>
            <person name="Yang Z.L."/>
            <person name="Xu J."/>
            <person name="Martin F.M."/>
        </authorList>
    </citation>
    <scope>NUCLEOTIDE SEQUENCE</scope>
    <source>
        <strain evidence="1">ATCC 28755</strain>
    </source>
</reference>
<keyword evidence="2" id="KW-1185">Reference proteome</keyword>
<dbReference type="Proteomes" id="UP000790377">
    <property type="component" value="Unassembled WGS sequence"/>
</dbReference>
<accession>A0ACB7ZVQ5</accession>
<protein>
    <submittedName>
        <fullName evidence="1">Uncharacterized protein</fullName>
    </submittedName>
</protein>
<proteinExistence type="predicted"/>
<organism evidence="1 2">
    <name type="scientific">Hygrophoropsis aurantiaca</name>
    <dbReference type="NCBI Taxonomy" id="72124"/>
    <lineage>
        <taxon>Eukaryota</taxon>
        <taxon>Fungi</taxon>
        <taxon>Dikarya</taxon>
        <taxon>Basidiomycota</taxon>
        <taxon>Agaricomycotina</taxon>
        <taxon>Agaricomycetes</taxon>
        <taxon>Agaricomycetidae</taxon>
        <taxon>Boletales</taxon>
        <taxon>Coniophorineae</taxon>
        <taxon>Hygrophoropsidaceae</taxon>
        <taxon>Hygrophoropsis</taxon>
    </lineage>
</organism>
<sequence>MSPGANPPNVKHAENTSAGTGKTLSESPAIAEEDPGTMENDPKLDTEDNLDVEPVRKEPSMETKKDSEQAGVLLPVCIRNVLPFTTQNIMDDDQSHSPHINFHKRYSTNLFLTQCAAYRDLGIVPSDRQQKQNLVQSRYWRSDSLWITGHLTRVQFIYDNALAKLASISIALLSKELSRQIANMMAKLCKPTQATISKGWAELRAIKWQSTKNGDGGSSEPRLFDAVFDAWKRLQPKNKMKFYSPLDLKKRDLVLVEAHLTRYNVKEENKWNPRTQLEFHVISILHNTINDACDGDRKEDDLDVPDLNI</sequence>
<gene>
    <name evidence="1" type="ORF">BJ138DRAFT_1119428</name>
</gene>
<comment type="caution">
    <text evidence="1">The sequence shown here is derived from an EMBL/GenBank/DDBJ whole genome shotgun (WGS) entry which is preliminary data.</text>
</comment>